<dbReference type="PIRSF" id="PIRSF001554">
    <property type="entry name" value="SucCS_beta"/>
    <property type="match status" value="1"/>
</dbReference>
<comment type="cofactor">
    <cofactor evidence="10">
        <name>Mg(2+)</name>
        <dbReference type="ChEBI" id="CHEBI:18420"/>
    </cofactor>
    <text evidence="10">Binds 1 Mg(2+) ion per subunit.</text>
</comment>
<dbReference type="InterPro" id="IPR011761">
    <property type="entry name" value="ATP-grasp"/>
</dbReference>
<dbReference type="PANTHER" id="PTHR11815">
    <property type="entry name" value="SUCCINYL-COA SYNTHETASE BETA CHAIN"/>
    <property type="match status" value="1"/>
</dbReference>
<dbReference type="FunFam" id="3.40.50.261:FF:000001">
    <property type="entry name" value="Succinate--CoA ligase [ADP-forming] subunit beta"/>
    <property type="match status" value="1"/>
</dbReference>
<feature type="binding site" evidence="10">
    <location>
        <position position="46"/>
    </location>
    <ligand>
        <name>ATP</name>
        <dbReference type="ChEBI" id="CHEBI:30616"/>
    </ligand>
</feature>
<feature type="binding site" evidence="10">
    <location>
        <position position="99"/>
    </location>
    <ligand>
        <name>ATP</name>
        <dbReference type="ChEBI" id="CHEBI:30616"/>
    </ligand>
</feature>
<evidence type="ECO:0000256" key="8">
    <source>
        <dbReference type="ARBA" id="ARBA00050563"/>
    </source>
</evidence>
<feature type="binding site" evidence="10">
    <location>
        <begin position="321"/>
        <end position="323"/>
    </location>
    <ligand>
        <name>substrate</name>
        <note>ligand shared with subunit alpha</note>
    </ligand>
</feature>
<evidence type="ECO:0000256" key="6">
    <source>
        <dbReference type="ARBA" id="ARBA00022840"/>
    </source>
</evidence>
<comment type="catalytic activity">
    <reaction evidence="9">
        <text>GTP + succinate + CoA = succinyl-CoA + GDP + phosphate</text>
        <dbReference type="Rhea" id="RHEA:22120"/>
        <dbReference type="ChEBI" id="CHEBI:30031"/>
        <dbReference type="ChEBI" id="CHEBI:37565"/>
        <dbReference type="ChEBI" id="CHEBI:43474"/>
        <dbReference type="ChEBI" id="CHEBI:57287"/>
        <dbReference type="ChEBI" id="CHEBI:57292"/>
        <dbReference type="ChEBI" id="CHEBI:58189"/>
    </reaction>
    <physiologicalReaction direction="right-to-left" evidence="9">
        <dbReference type="Rhea" id="RHEA:22122"/>
    </physiologicalReaction>
</comment>
<comment type="subunit">
    <text evidence="10">Heterotetramer of two alpha and two beta subunits.</text>
</comment>
<evidence type="ECO:0000256" key="3">
    <source>
        <dbReference type="ARBA" id="ARBA00022598"/>
    </source>
</evidence>
<dbReference type="EC" id="6.2.1.5" evidence="10"/>
<dbReference type="Gene3D" id="3.30.470.20">
    <property type="entry name" value="ATP-grasp fold, B domain"/>
    <property type="match status" value="1"/>
</dbReference>
<feature type="binding site" evidence="10">
    <location>
        <position position="199"/>
    </location>
    <ligand>
        <name>Mg(2+)</name>
        <dbReference type="ChEBI" id="CHEBI:18420"/>
    </ligand>
</feature>
<dbReference type="InterPro" id="IPR005809">
    <property type="entry name" value="Succ_CoA_ligase-like_bsu"/>
</dbReference>
<dbReference type="PROSITE" id="PS50975">
    <property type="entry name" value="ATP_GRASP"/>
    <property type="match status" value="1"/>
</dbReference>
<evidence type="ECO:0000256" key="4">
    <source>
        <dbReference type="ARBA" id="ARBA00022723"/>
    </source>
</evidence>
<dbReference type="GO" id="GO:0006099">
    <property type="term" value="P:tricarboxylic acid cycle"/>
    <property type="evidence" value="ECO:0007669"/>
    <property type="project" value="UniProtKB-UniRule"/>
</dbReference>
<comment type="catalytic activity">
    <reaction evidence="8">
        <text>succinate + ATP + CoA = succinyl-CoA + ADP + phosphate</text>
        <dbReference type="Rhea" id="RHEA:17661"/>
        <dbReference type="ChEBI" id="CHEBI:30031"/>
        <dbReference type="ChEBI" id="CHEBI:30616"/>
        <dbReference type="ChEBI" id="CHEBI:43474"/>
        <dbReference type="ChEBI" id="CHEBI:57287"/>
        <dbReference type="ChEBI" id="CHEBI:57292"/>
        <dbReference type="ChEBI" id="CHEBI:456216"/>
        <dbReference type="EC" id="6.2.1.5"/>
    </reaction>
    <physiologicalReaction direction="right-to-left" evidence="8">
        <dbReference type="Rhea" id="RHEA:17663"/>
    </physiologicalReaction>
</comment>
<keyword evidence="4 10" id="KW-0479">Metal-binding</keyword>
<dbReference type="NCBIfam" id="NF001913">
    <property type="entry name" value="PRK00696.1"/>
    <property type="match status" value="1"/>
</dbReference>
<dbReference type="SUPFAM" id="SSF56059">
    <property type="entry name" value="Glutathione synthetase ATP-binding domain-like"/>
    <property type="match status" value="1"/>
</dbReference>
<evidence type="ECO:0000313" key="12">
    <source>
        <dbReference type="Proteomes" id="UP000194457"/>
    </source>
</evidence>
<dbReference type="InterPro" id="IPR013650">
    <property type="entry name" value="ATP-grasp_succ-CoA_synth-type"/>
</dbReference>
<feature type="binding site" evidence="10">
    <location>
        <position position="264"/>
    </location>
    <ligand>
        <name>substrate</name>
        <note>ligand shared with subunit alpha</note>
    </ligand>
</feature>
<dbReference type="InterPro" id="IPR017866">
    <property type="entry name" value="Succ-CoA_synthase_bsu_CS"/>
</dbReference>
<evidence type="ECO:0000256" key="10">
    <source>
        <dbReference type="HAMAP-Rule" id="MF_00558"/>
    </source>
</evidence>
<feature type="binding site" evidence="10">
    <location>
        <position position="102"/>
    </location>
    <ligand>
        <name>ATP</name>
        <dbReference type="ChEBI" id="CHEBI:30616"/>
    </ligand>
</feature>
<dbReference type="Proteomes" id="UP000194457">
    <property type="component" value="Chromosome"/>
</dbReference>
<dbReference type="GO" id="GO:0005524">
    <property type="term" value="F:ATP binding"/>
    <property type="evidence" value="ECO:0007669"/>
    <property type="project" value="UniProtKB-UniRule"/>
</dbReference>
<dbReference type="Gene3D" id="3.30.1490.20">
    <property type="entry name" value="ATP-grasp fold, A domain"/>
    <property type="match status" value="1"/>
</dbReference>
<dbReference type="GO" id="GO:0004776">
    <property type="term" value="F:succinate-CoA ligase (GDP-forming) activity"/>
    <property type="evidence" value="ECO:0007669"/>
    <property type="project" value="RHEA"/>
</dbReference>
<dbReference type="FunFam" id="3.30.1490.20:FF:000002">
    <property type="entry name" value="Succinate--CoA ligase [ADP-forming] subunit beta"/>
    <property type="match status" value="1"/>
</dbReference>
<gene>
    <name evidence="10" type="primary">sucC</name>
    <name evidence="11" type="ORF">B9H00_02105</name>
</gene>
<keyword evidence="3 10" id="KW-0436">Ligase</keyword>
<sequence>MNLHEYQSKQLFADYGLPVSKGYAVDTPEEAAKACQKIGGERWVVKAQVHAGGRGKAGGVKLVTSPEEASAFAEQWLGKNLVTYQTDEKGQPVTKILVENCTDIATELYLGAVVDRGSRRIVFMASTEGGVEIEKVAEETPEKILKAEIDPLVGPQPYQARELAFKLGLNKDQIKQFTKIFLGLAKMFADKDFALLEINPLVITESGDLHCLDAKINLDSNALYRHPDLEEMRDPSQEDEREANAQKWELNYVALDGNIGCMVNGAGLAMGTMDIIKLSGGQPANFLDVGGGATKERVAEAFKIILSDTSVKAVLVNIFGGIVRCDMIAEGIMGAVEQVGVNVPVVVRLEGNNAELGTQKLADSGLNIIAATSLTDAAQQVVKAAEGK</sequence>
<comment type="function">
    <text evidence="10">Succinyl-CoA synthetase functions in the citric acid cycle (TCA), coupling the hydrolysis of succinyl-CoA to the synthesis of either ATP or GTP and thus represents the only step of substrate-level phosphorylation in the TCA. The beta subunit provides nucleotide specificity of the enzyme and binds the substrate succinate, while the binding sites for coenzyme A and phosphate are found in the alpha subunit.</text>
</comment>
<keyword evidence="5 10" id="KW-0547">Nucleotide-binding</keyword>
<dbReference type="OrthoDB" id="9802602at2"/>
<dbReference type="Gene3D" id="3.40.50.261">
    <property type="entry name" value="Succinyl-CoA synthetase domains"/>
    <property type="match status" value="1"/>
</dbReference>
<dbReference type="HAMAP" id="MF_00558">
    <property type="entry name" value="Succ_CoA_beta"/>
    <property type="match status" value="1"/>
</dbReference>
<dbReference type="PANTHER" id="PTHR11815:SF10">
    <property type="entry name" value="SUCCINATE--COA LIGASE [GDP-FORMING] SUBUNIT BETA, MITOCHONDRIAL"/>
    <property type="match status" value="1"/>
</dbReference>
<organism evidence="11 12">
    <name type="scientific">Kushneria marisflavi</name>
    <dbReference type="NCBI Taxonomy" id="157779"/>
    <lineage>
        <taxon>Bacteria</taxon>
        <taxon>Pseudomonadati</taxon>
        <taxon>Pseudomonadota</taxon>
        <taxon>Gammaproteobacteria</taxon>
        <taxon>Oceanospirillales</taxon>
        <taxon>Halomonadaceae</taxon>
        <taxon>Kushneria</taxon>
    </lineage>
</organism>
<keyword evidence="7 10" id="KW-0460">Magnesium</keyword>
<dbReference type="InterPro" id="IPR005811">
    <property type="entry name" value="SUCC_ACL_C"/>
</dbReference>
<dbReference type="NCBIfam" id="TIGR01016">
    <property type="entry name" value="sucCoAbeta"/>
    <property type="match status" value="1"/>
</dbReference>
<dbReference type="AlphaFoldDB" id="A0A240ULU6"/>
<keyword evidence="2 10" id="KW-0816">Tricarboxylic acid cycle</keyword>
<comment type="pathway">
    <text evidence="10">Carbohydrate metabolism; tricarboxylic acid cycle; succinate from succinyl-CoA (ligase route): step 1/1.</text>
</comment>
<keyword evidence="6 10" id="KW-0067">ATP-binding</keyword>
<dbReference type="GO" id="GO:0005829">
    <property type="term" value="C:cytosol"/>
    <property type="evidence" value="ECO:0007669"/>
    <property type="project" value="TreeGrafter"/>
</dbReference>
<evidence type="ECO:0000256" key="9">
    <source>
        <dbReference type="ARBA" id="ARBA00052891"/>
    </source>
</evidence>
<dbReference type="GO" id="GO:0004775">
    <property type="term" value="F:succinate-CoA ligase (ADP-forming) activity"/>
    <property type="evidence" value="ECO:0007669"/>
    <property type="project" value="UniProtKB-UniRule"/>
</dbReference>
<evidence type="ECO:0000256" key="5">
    <source>
        <dbReference type="ARBA" id="ARBA00022741"/>
    </source>
</evidence>
<reference evidence="11 12" key="1">
    <citation type="submission" date="2017-05" db="EMBL/GenBank/DDBJ databases">
        <authorList>
            <person name="Song R."/>
            <person name="Chenine A.L."/>
            <person name="Ruprecht R.M."/>
        </authorList>
    </citation>
    <scope>NUCLEOTIDE SEQUENCE [LARGE SCALE GENOMIC DNA]</scope>
    <source>
        <strain evidence="11">SW32</strain>
    </source>
</reference>
<protein>
    <recommendedName>
        <fullName evidence="10">Succinate--CoA ligase [ADP-forming] subunit beta</fullName>
        <ecNumber evidence="10">6.2.1.5</ecNumber>
    </recommendedName>
    <alternativeName>
        <fullName evidence="10">Succinyl-CoA synthetase subunit beta</fullName>
        <shortName evidence="10">SCS-beta</shortName>
    </alternativeName>
</protein>
<dbReference type="InterPro" id="IPR013815">
    <property type="entry name" value="ATP_grasp_subdomain_1"/>
</dbReference>
<dbReference type="InterPro" id="IPR016102">
    <property type="entry name" value="Succinyl-CoA_synth-like"/>
</dbReference>
<feature type="binding site" evidence="10">
    <location>
        <position position="213"/>
    </location>
    <ligand>
        <name>Mg(2+)</name>
        <dbReference type="ChEBI" id="CHEBI:18420"/>
    </ligand>
</feature>
<name>A0A240ULU6_9GAMM</name>
<comment type="similarity">
    <text evidence="1 10">Belongs to the succinate/malate CoA ligase beta subunit family.</text>
</comment>
<dbReference type="SUPFAM" id="SSF52210">
    <property type="entry name" value="Succinyl-CoA synthetase domains"/>
    <property type="match status" value="1"/>
</dbReference>
<proteinExistence type="inferred from homology"/>
<dbReference type="EMBL" id="CP021358">
    <property type="protein sequence ID" value="ART62012.1"/>
    <property type="molecule type" value="Genomic_DNA"/>
</dbReference>
<evidence type="ECO:0000256" key="7">
    <source>
        <dbReference type="ARBA" id="ARBA00022842"/>
    </source>
</evidence>
<feature type="binding site" evidence="10">
    <location>
        <position position="107"/>
    </location>
    <ligand>
        <name>ATP</name>
        <dbReference type="ChEBI" id="CHEBI:30616"/>
    </ligand>
</feature>
<dbReference type="GO" id="GO:0006104">
    <property type="term" value="P:succinyl-CoA metabolic process"/>
    <property type="evidence" value="ECO:0007669"/>
    <property type="project" value="TreeGrafter"/>
</dbReference>
<dbReference type="KEGG" id="kma:B9H00_02105"/>
<dbReference type="UniPathway" id="UPA00223">
    <property type="reaction ID" value="UER00999"/>
</dbReference>
<feature type="binding site" evidence="10">
    <location>
        <begin position="53"/>
        <end position="55"/>
    </location>
    <ligand>
        <name>ATP</name>
        <dbReference type="ChEBI" id="CHEBI:30616"/>
    </ligand>
</feature>
<dbReference type="FunFam" id="3.30.470.20:FF:000002">
    <property type="entry name" value="Succinate--CoA ligase [ADP-forming] subunit beta"/>
    <property type="match status" value="1"/>
</dbReference>
<dbReference type="Pfam" id="PF00549">
    <property type="entry name" value="Ligase_CoA"/>
    <property type="match status" value="1"/>
</dbReference>
<dbReference type="PROSITE" id="PS01217">
    <property type="entry name" value="SUCCINYL_COA_LIG_3"/>
    <property type="match status" value="1"/>
</dbReference>
<keyword evidence="12" id="KW-1185">Reference proteome</keyword>
<evidence type="ECO:0000256" key="1">
    <source>
        <dbReference type="ARBA" id="ARBA00009182"/>
    </source>
</evidence>
<evidence type="ECO:0000313" key="11">
    <source>
        <dbReference type="EMBL" id="ART62012.1"/>
    </source>
</evidence>
<dbReference type="RefSeq" id="WP_086899267.1">
    <property type="nucleotide sequence ID" value="NZ_CP021358.1"/>
</dbReference>
<dbReference type="GO" id="GO:0000287">
    <property type="term" value="F:magnesium ion binding"/>
    <property type="evidence" value="ECO:0007669"/>
    <property type="project" value="UniProtKB-UniRule"/>
</dbReference>
<evidence type="ECO:0000256" key="2">
    <source>
        <dbReference type="ARBA" id="ARBA00022532"/>
    </source>
</evidence>
<dbReference type="Pfam" id="PF08442">
    <property type="entry name" value="ATP-grasp_2"/>
    <property type="match status" value="1"/>
</dbReference>
<accession>A0A240ULU6</accession>
<dbReference type="GO" id="GO:0042709">
    <property type="term" value="C:succinate-CoA ligase complex"/>
    <property type="evidence" value="ECO:0007669"/>
    <property type="project" value="TreeGrafter"/>
</dbReference>